<dbReference type="PANTHER" id="PTHR46211:SF1">
    <property type="entry name" value="GLYCEROPHOSPHODIESTER PHOSPHODIESTERASE, CYTOPLASMIC"/>
    <property type="match status" value="1"/>
</dbReference>
<keyword evidence="3" id="KW-1185">Reference proteome</keyword>
<dbReference type="InterPro" id="IPR017946">
    <property type="entry name" value="PLC-like_Pdiesterase_TIM-brl"/>
</dbReference>
<evidence type="ECO:0000313" key="3">
    <source>
        <dbReference type="Proteomes" id="UP001225596"/>
    </source>
</evidence>
<dbReference type="CDD" id="cd08562">
    <property type="entry name" value="GDPD_EcUgpQ_like"/>
    <property type="match status" value="1"/>
</dbReference>
<dbReference type="Gene3D" id="3.20.20.190">
    <property type="entry name" value="Phosphatidylinositol (PI) phosphodiesterase"/>
    <property type="match status" value="1"/>
</dbReference>
<organism evidence="2 3">
    <name type="scientific">Keguizhuia sedimenti</name>
    <dbReference type="NCBI Taxonomy" id="3064264"/>
    <lineage>
        <taxon>Bacteria</taxon>
        <taxon>Pseudomonadati</taxon>
        <taxon>Pseudomonadota</taxon>
        <taxon>Betaproteobacteria</taxon>
        <taxon>Burkholderiales</taxon>
        <taxon>Oxalobacteraceae</taxon>
        <taxon>Keguizhuia</taxon>
    </lineage>
</organism>
<protein>
    <submittedName>
        <fullName evidence="2">Glycerophosphodiester phosphodiesterase</fullName>
        <ecNumber evidence="2">3.1.4.46</ecNumber>
    </submittedName>
</protein>
<evidence type="ECO:0000259" key="1">
    <source>
        <dbReference type="PROSITE" id="PS51704"/>
    </source>
</evidence>
<dbReference type="Proteomes" id="UP001225596">
    <property type="component" value="Unassembled WGS sequence"/>
</dbReference>
<dbReference type="NCBIfam" id="NF006989">
    <property type="entry name" value="PRK09454.1"/>
    <property type="match status" value="1"/>
</dbReference>
<comment type="caution">
    <text evidence="2">The sequence shown here is derived from an EMBL/GenBank/DDBJ whole genome shotgun (WGS) entry which is preliminary data.</text>
</comment>
<dbReference type="Pfam" id="PF03009">
    <property type="entry name" value="GDPD"/>
    <property type="match status" value="1"/>
</dbReference>
<dbReference type="PROSITE" id="PS51704">
    <property type="entry name" value="GP_PDE"/>
    <property type="match status" value="1"/>
</dbReference>
<dbReference type="InterPro" id="IPR030395">
    <property type="entry name" value="GP_PDE_dom"/>
</dbReference>
<feature type="domain" description="GP-PDE" evidence="1">
    <location>
        <begin position="5"/>
        <end position="253"/>
    </location>
</feature>
<keyword evidence="2" id="KW-0378">Hydrolase</keyword>
<evidence type="ECO:0000313" key="2">
    <source>
        <dbReference type="EMBL" id="MDQ9171677.1"/>
    </source>
</evidence>
<dbReference type="EC" id="3.1.4.46" evidence="2"/>
<reference evidence="2 3" key="1">
    <citation type="submission" date="2023-08" db="EMBL/GenBank/DDBJ databases">
        <title>Oxalobacteraceae gen .nov., isolated from river sludge outside the plant.</title>
        <authorList>
            <person name="Zhao S.Y."/>
        </authorList>
    </citation>
    <scope>NUCLEOTIDE SEQUENCE [LARGE SCALE GENOMIC DNA]</scope>
    <source>
        <strain evidence="2 3">R-40</strain>
    </source>
</reference>
<proteinExistence type="predicted"/>
<dbReference type="RefSeq" id="WP_338437614.1">
    <property type="nucleotide sequence ID" value="NZ_JAUYVH010000011.1"/>
</dbReference>
<dbReference type="PROSITE" id="PS50007">
    <property type="entry name" value="PIPLC_X_DOMAIN"/>
    <property type="match status" value="1"/>
</dbReference>
<accession>A0ABU1BRM2</accession>
<name>A0ABU1BRM2_9BURK</name>
<gene>
    <name evidence="2" type="primary">ugpQ</name>
    <name evidence="2" type="ORF">Q8A64_14785</name>
</gene>
<sequence length="257" mass="28799">MWPYPRLVAHRGCGTLAPENTIAALRCVLEHGFRAAEFDVMLSGDGIPVVLHDPELGRTVKGKGRTSDYSARQLTAMDAGSWFGKEFSGERVPDYEQFFRFCAEHAIWMNVEIKPVPGFEEQTGRVVAQCTKHFLDELRGPGIWHGDVAALPLFSSFSVEALMAAKLAVPEIPRALLLRAIPENWQEMLRQLDAVAIDVSYRQLRPEQVQAVKLAGYGLFCYTVNDIALAKKLKTWGVDAIYTDRIDLFGPDFWELA</sequence>
<dbReference type="GO" id="GO:0008889">
    <property type="term" value="F:glycerophosphodiester phosphodiesterase activity"/>
    <property type="evidence" value="ECO:0007669"/>
    <property type="project" value="UniProtKB-EC"/>
</dbReference>
<dbReference type="EMBL" id="JAUYVH010000011">
    <property type="protein sequence ID" value="MDQ9171677.1"/>
    <property type="molecule type" value="Genomic_DNA"/>
</dbReference>
<dbReference type="SUPFAM" id="SSF51695">
    <property type="entry name" value="PLC-like phosphodiesterases"/>
    <property type="match status" value="1"/>
</dbReference>
<dbReference type="PANTHER" id="PTHR46211">
    <property type="entry name" value="GLYCEROPHOSPHORYL DIESTER PHOSPHODIESTERASE"/>
    <property type="match status" value="1"/>
</dbReference>